<sequence>MSASARVPHVDEAVNFRDLALGINDWYNVTPSVRVAIEGLALVVQDQAARLERFEQHFGVPGIPGVAPARPGTAHSQDHQDDVAMLSERVERLSQELAATKAKLRAVESSRGGADDAMASAAERACDLATQRAETAAREACAAARECRAFEQTVARAESAASEATRARDAFSASLAVKTESSESRVRAAAAKAEVRCREAADDVRRVEALVRDIDIATLERDAASIAQFTQSLGTITELKRAVFGEGAGGVAGTPGGAGARAFSTPGTVASHLATPASSAPKTRGGDVGVPVPVGSLSIGARLAEVEATALSAAAAIEAVRAGEGTPATEALGAGLQQLHAAVGASLKDRPTTAEVLSMVEETLKTTRDETSETFAVLAKRTAAAEEAAATNTRRVGVVEDVARGMERRQKRTERLVEDVRRAWSAAAADRDTAMIRAMAAGGGAFEKRSEFESEDTSAPSPRRDDRDFSDDDSADGE</sequence>
<dbReference type="SUPFAM" id="SSF57997">
    <property type="entry name" value="Tropomyosin"/>
    <property type="match status" value="1"/>
</dbReference>
<evidence type="ECO:0000256" key="1">
    <source>
        <dbReference type="SAM" id="Coils"/>
    </source>
</evidence>
<gene>
    <name evidence="3" type="ORF">MSP1401_LOCUS6856</name>
</gene>
<dbReference type="EMBL" id="HBEN01008283">
    <property type="protein sequence ID" value="CAD8441431.1"/>
    <property type="molecule type" value="Transcribed_RNA"/>
</dbReference>
<feature type="compositionally biased region" description="Acidic residues" evidence="2">
    <location>
        <begin position="468"/>
        <end position="478"/>
    </location>
</feature>
<evidence type="ECO:0000313" key="3">
    <source>
        <dbReference type="EMBL" id="CAD8441431.1"/>
    </source>
</evidence>
<proteinExistence type="predicted"/>
<evidence type="ECO:0000256" key="2">
    <source>
        <dbReference type="SAM" id="MobiDB-lite"/>
    </source>
</evidence>
<dbReference type="AlphaFoldDB" id="A0A7S0D4R1"/>
<protein>
    <submittedName>
        <fullName evidence="3">Uncharacterized protein</fullName>
    </submittedName>
</protein>
<accession>A0A7S0D4R1</accession>
<reference evidence="3" key="1">
    <citation type="submission" date="2021-01" db="EMBL/GenBank/DDBJ databases">
        <authorList>
            <person name="Corre E."/>
            <person name="Pelletier E."/>
            <person name="Niang G."/>
            <person name="Scheremetjew M."/>
            <person name="Finn R."/>
            <person name="Kale V."/>
            <person name="Holt S."/>
            <person name="Cochrane G."/>
            <person name="Meng A."/>
            <person name="Brown T."/>
            <person name="Cohen L."/>
        </authorList>
    </citation>
    <scope>NUCLEOTIDE SEQUENCE</scope>
    <source>
        <strain evidence="3">CCAC1681</strain>
    </source>
</reference>
<name>A0A7S0D4R1_MICPS</name>
<keyword evidence="1" id="KW-0175">Coiled coil</keyword>
<feature type="coiled-coil region" evidence="1">
    <location>
        <begin position="76"/>
        <end position="110"/>
    </location>
</feature>
<organism evidence="3">
    <name type="scientific">Micromonas pusilla</name>
    <name type="common">Picoplanktonic green alga</name>
    <name type="synonym">Chromulina pusilla</name>
    <dbReference type="NCBI Taxonomy" id="38833"/>
    <lineage>
        <taxon>Eukaryota</taxon>
        <taxon>Viridiplantae</taxon>
        <taxon>Chlorophyta</taxon>
        <taxon>Mamiellophyceae</taxon>
        <taxon>Mamiellales</taxon>
        <taxon>Mamiellaceae</taxon>
        <taxon>Micromonas</taxon>
    </lineage>
</organism>
<feature type="region of interest" description="Disordered" evidence="2">
    <location>
        <begin position="444"/>
        <end position="478"/>
    </location>
</feature>